<name>A0A0R2LIU8_9LACO</name>
<evidence type="ECO:0000313" key="2">
    <source>
        <dbReference type="Proteomes" id="UP000051886"/>
    </source>
</evidence>
<accession>A0A0R2LIU8</accession>
<dbReference type="AlphaFoldDB" id="A0A0R2LIU8"/>
<organism evidence="1 2">
    <name type="scientific">Ligilactobacillus pobuzihii</name>
    <dbReference type="NCBI Taxonomy" id="449659"/>
    <lineage>
        <taxon>Bacteria</taxon>
        <taxon>Bacillati</taxon>
        <taxon>Bacillota</taxon>
        <taxon>Bacilli</taxon>
        <taxon>Lactobacillales</taxon>
        <taxon>Lactobacillaceae</taxon>
        <taxon>Ligilactobacillus</taxon>
    </lineage>
</organism>
<evidence type="ECO:0000313" key="1">
    <source>
        <dbReference type="EMBL" id="KRN99532.1"/>
    </source>
</evidence>
<keyword evidence="2" id="KW-1185">Reference proteome</keyword>
<dbReference type="RefSeq" id="WP_017868763.1">
    <property type="nucleotide sequence ID" value="NZ_BJYB01000012.1"/>
</dbReference>
<dbReference type="STRING" id="449659.IV66_GL001537"/>
<dbReference type="EMBL" id="JQCN01000031">
    <property type="protein sequence ID" value="KRN99532.1"/>
    <property type="molecule type" value="Genomic_DNA"/>
</dbReference>
<proteinExistence type="predicted"/>
<gene>
    <name evidence="1" type="ORF">IV66_GL001537</name>
</gene>
<comment type="caution">
    <text evidence="1">The sequence shown here is derived from an EMBL/GenBank/DDBJ whole genome shotgun (WGS) entry which is preliminary data.</text>
</comment>
<dbReference type="Proteomes" id="UP000051886">
    <property type="component" value="Unassembled WGS sequence"/>
</dbReference>
<reference evidence="1 2" key="1">
    <citation type="journal article" date="2015" name="Genome Announc.">
        <title>Expanding the biotechnology potential of lactobacilli through comparative genomics of 213 strains and associated genera.</title>
        <authorList>
            <person name="Sun Z."/>
            <person name="Harris H.M."/>
            <person name="McCann A."/>
            <person name="Guo C."/>
            <person name="Argimon S."/>
            <person name="Zhang W."/>
            <person name="Yang X."/>
            <person name="Jeffery I.B."/>
            <person name="Cooney J.C."/>
            <person name="Kagawa T.F."/>
            <person name="Liu W."/>
            <person name="Song Y."/>
            <person name="Salvetti E."/>
            <person name="Wrobel A."/>
            <person name="Rasinkangas P."/>
            <person name="Parkhill J."/>
            <person name="Rea M.C."/>
            <person name="O'Sullivan O."/>
            <person name="Ritari J."/>
            <person name="Douillard F.P."/>
            <person name="Paul Ross R."/>
            <person name="Yang R."/>
            <person name="Briner A.E."/>
            <person name="Felis G.E."/>
            <person name="de Vos W.M."/>
            <person name="Barrangou R."/>
            <person name="Klaenhammer T.R."/>
            <person name="Caufield P.W."/>
            <person name="Cui Y."/>
            <person name="Zhang H."/>
            <person name="O'Toole P.W."/>
        </authorList>
    </citation>
    <scope>NUCLEOTIDE SEQUENCE [LARGE SCALE GENOMIC DNA]</scope>
    <source>
        <strain evidence="1 2">NBRC 103219</strain>
    </source>
</reference>
<protein>
    <submittedName>
        <fullName evidence="1">Uncharacterized protein</fullName>
    </submittedName>
</protein>
<dbReference type="PATRIC" id="fig|449659.4.peg.1563"/>
<dbReference type="OrthoDB" id="2296476at2"/>
<sequence>MRIAVNDFIEKITNENYKINQVEATKSDFNKKAHKMVEQMISNFNELTDAGQLAQSRILLKTKSDPIIISLESGVVNLPFENVKQVDNFFDELEDAAEVVVNLIVKDPNINASGLRIDQICTAAELSQGVQEYSKQITSRVQELLETIADNKAAEK</sequence>